<dbReference type="AlphaFoldDB" id="A0AAU7YYS4"/>
<accession>A0AAU7YYS4</accession>
<reference evidence="3" key="2">
    <citation type="journal article" date="2024" name="Environ. Microbiol.">
        <title>Genome analysis and description of Tunturibacter gen. nov. expands the diversity of Terriglobia in tundra soils.</title>
        <authorList>
            <person name="Messyasz A."/>
            <person name="Mannisto M.K."/>
            <person name="Kerkhof L.J."/>
            <person name="Haggblom M.M."/>
        </authorList>
    </citation>
    <scope>NUCLEOTIDE SEQUENCE</scope>
    <source>
        <strain evidence="3">M8UP39</strain>
    </source>
</reference>
<feature type="signal peptide" evidence="1">
    <location>
        <begin position="1"/>
        <end position="25"/>
    </location>
</feature>
<feature type="chain" id="PRO_5043862839" evidence="1">
    <location>
        <begin position="26"/>
        <end position="299"/>
    </location>
</feature>
<dbReference type="Pfam" id="PF01551">
    <property type="entry name" value="Peptidase_M23"/>
    <property type="match status" value="1"/>
</dbReference>
<proteinExistence type="predicted"/>
<dbReference type="CDD" id="cd12797">
    <property type="entry name" value="M23_peptidase"/>
    <property type="match status" value="1"/>
</dbReference>
<dbReference type="InterPro" id="IPR050570">
    <property type="entry name" value="Cell_wall_metabolism_enzyme"/>
</dbReference>
<evidence type="ECO:0000256" key="1">
    <source>
        <dbReference type="SAM" id="SignalP"/>
    </source>
</evidence>
<reference evidence="3" key="1">
    <citation type="submission" date="2023-08" db="EMBL/GenBank/DDBJ databases">
        <authorList>
            <person name="Messyasz A."/>
            <person name="Mannisto M.K."/>
            <person name="Kerkhof L.J."/>
            <person name="Haggblom M."/>
        </authorList>
    </citation>
    <scope>NUCLEOTIDE SEQUENCE</scope>
    <source>
        <strain evidence="3">M8UP39</strain>
    </source>
</reference>
<dbReference type="Gene3D" id="2.60.40.1590">
    <property type="entry name" value="Peptidoglycan hydrolase domains"/>
    <property type="match status" value="1"/>
</dbReference>
<protein>
    <submittedName>
        <fullName evidence="3">M23 family metallopeptidase</fullName>
        <ecNumber evidence="3">3.4.-.-</ecNumber>
    </submittedName>
</protein>
<dbReference type="RefSeq" id="WP_353071693.1">
    <property type="nucleotide sequence ID" value="NZ_CP132938.1"/>
</dbReference>
<dbReference type="PANTHER" id="PTHR21666">
    <property type="entry name" value="PEPTIDASE-RELATED"/>
    <property type="match status" value="1"/>
</dbReference>
<gene>
    <name evidence="3" type="ORF">RBB81_18645</name>
</gene>
<evidence type="ECO:0000313" key="3">
    <source>
        <dbReference type="EMBL" id="XCB21580.1"/>
    </source>
</evidence>
<dbReference type="Gene3D" id="2.70.70.10">
    <property type="entry name" value="Glucose Permease (Domain IIA)"/>
    <property type="match status" value="1"/>
</dbReference>
<organism evidence="3">
    <name type="scientific">Tunturiibacter gelidiferens</name>
    <dbReference type="NCBI Taxonomy" id="3069689"/>
    <lineage>
        <taxon>Bacteria</taxon>
        <taxon>Pseudomonadati</taxon>
        <taxon>Acidobacteriota</taxon>
        <taxon>Terriglobia</taxon>
        <taxon>Terriglobales</taxon>
        <taxon>Acidobacteriaceae</taxon>
        <taxon>Tunturiibacter</taxon>
    </lineage>
</organism>
<keyword evidence="3" id="KW-0378">Hydrolase</keyword>
<dbReference type="SUPFAM" id="SSF51261">
    <property type="entry name" value="Duplicated hybrid motif"/>
    <property type="match status" value="1"/>
</dbReference>
<dbReference type="InterPro" id="IPR011055">
    <property type="entry name" value="Dup_hybrid_motif"/>
</dbReference>
<sequence length="299" mass="32614">MLRAFERILILTAATLLSVAPPAHCAYKLDNSIQVSPAPLMNGSPCLITVSLPNEALSITGDWQTHRILFFSNSDHRTWFALAGVDVELAPGSYPLTLEANLKDGTHQTLHQQLTIETAPYLQVPLTVPDKFVEPTPHALKQIAADQIVKEKAFASSSPTRLWSGNFLPPLPLAPESDSFGNQRLFNGKIASIHHGLDYHAKLHTPVAAINSGRVVLARPLYFEGGCIVIDHGLGLMTVYMHLSKIEVAVGRRVRRGQIIALSGASGRATGPHLHLGVRWQGTYTDPAKLFELQMPSPH</sequence>
<dbReference type="EMBL" id="CP132938">
    <property type="protein sequence ID" value="XCB21580.1"/>
    <property type="molecule type" value="Genomic_DNA"/>
</dbReference>
<feature type="domain" description="M23ase beta-sheet core" evidence="2">
    <location>
        <begin position="193"/>
        <end position="287"/>
    </location>
</feature>
<dbReference type="KEGG" id="tgi:RBB81_18645"/>
<dbReference type="GO" id="GO:0004222">
    <property type="term" value="F:metalloendopeptidase activity"/>
    <property type="evidence" value="ECO:0007669"/>
    <property type="project" value="TreeGrafter"/>
</dbReference>
<dbReference type="PANTHER" id="PTHR21666:SF270">
    <property type="entry name" value="MUREIN HYDROLASE ACTIVATOR ENVC"/>
    <property type="match status" value="1"/>
</dbReference>
<dbReference type="InterPro" id="IPR016047">
    <property type="entry name" value="M23ase_b-sheet_dom"/>
</dbReference>
<dbReference type="EC" id="3.4.-.-" evidence="3"/>
<evidence type="ECO:0000259" key="2">
    <source>
        <dbReference type="Pfam" id="PF01551"/>
    </source>
</evidence>
<keyword evidence="1" id="KW-0732">Signal</keyword>
<name>A0AAU7YYS4_9BACT</name>